<evidence type="ECO:0000313" key="3">
    <source>
        <dbReference type="Proteomes" id="UP001482513"/>
    </source>
</evidence>
<sequence>MPTLLRWTMTLPLAIAFVSPVLANPAPPRQAESVVSLFCYMVTTDGQVRDLSSLCGSSADTTPQPVVQNTEPCYFLDSDGKPCTATGRPIFSN</sequence>
<keyword evidence="1" id="KW-0732">Signal</keyword>
<evidence type="ECO:0000256" key="1">
    <source>
        <dbReference type="SAM" id="SignalP"/>
    </source>
</evidence>
<dbReference type="RefSeq" id="WP_190703188.1">
    <property type="nucleotide sequence ID" value="NZ_JAMPKX010000022.1"/>
</dbReference>
<proteinExistence type="predicted"/>
<reference evidence="2 3" key="1">
    <citation type="submission" date="2022-04" db="EMBL/GenBank/DDBJ databases">
        <title>Positive selection, recombination, and allopatry shape intraspecific diversity of widespread and dominant cyanobacteria.</title>
        <authorList>
            <person name="Wei J."/>
            <person name="Shu W."/>
            <person name="Hu C."/>
        </authorList>
    </citation>
    <scope>NUCLEOTIDE SEQUENCE [LARGE SCALE GENOMIC DNA]</scope>
    <source>
        <strain evidence="2 3">DQ-A4</strain>
    </source>
</reference>
<protein>
    <submittedName>
        <fullName evidence="2">Uncharacterized protein</fullName>
    </submittedName>
</protein>
<feature type="signal peptide" evidence="1">
    <location>
        <begin position="1"/>
        <end position="23"/>
    </location>
</feature>
<evidence type="ECO:0000313" key="2">
    <source>
        <dbReference type="EMBL" id="MEP0950192.1"/>
    </source>
</evidence>
<organism evidence="2 3">
    <name type="scientific">Leptolyngbya subtilissima DQ-A4</name>
    <dbReference type="NCBI Taxonomy" id="2933933"/>
    <lineage>
        <taxon>Bacteria</taxon>
        <taxon>Bacillati</taxon>
        <taxon>Cyanobacteriota</taxon>
        <taxon>Cyanophyceae</taxon>
        <taxon>Leptolyngbyales</taxon>
        <taxon>Leptolyngbyaceae</taxon>
        <taxon>Leptolyngbya group</taxon>
        <taxon>Leptolyngbya</taxon>
    </lineage>
</organism>
<accession>A0ABV0KE73</accession>
<dbReference type="EMBL" id="JAMPKX010000022">
    <property type="protein sequence ID" value="MEP0950192.1"/>
    <property type="molecule type" value="Genomic_DNA"/>
</dbReference>
<feature type="chain" id="PRO_5045492444" evidence="1">
    <location>
        <begin position="24"/>
        <end position="93"/>
    </location>
</feature>
<gene>
    <name evidence="2" type="ORF">NC992_25190</name>
</gene>
<keyword evidence="3" id="KW-1185">Reference proteome</keyword>
<name>A0ABV0KE73_9CYAN</name>
<comment type="caution">
    <text evidence="2">The sequence shown here is derived from an EMBL/GenBank/DDBJ whole genome shotgun (WGS) entry which is preliminary data.</text>
</comment>
<dbReference type="Proteomes" id="UP001482513">
    <property type="component" value="Unassembled WGS sequence"/>
</dbReference>